<dbReference type="Proteomes" id="UP000239236">
    <property type="component" value="Unassembled WGS sequence"/>
</dbReference>
<reference evidence="2 3" key="1">
    <citation type="submission" date="2018-03" db="EMBL/GenBank/DDBJ databases">
        <title>Genotypic and phenotypic analysis of antagonistic Bacillus spp. isolated from rhizosphere soil of plants in Tibet.</title>
        <authorList>
            <person name="Borriss R."/>
            <person name="Lasch P."/>
            <person name="Wu L."/>
            <person name="Wu H."/>
            <person name="Gao X."/>
        </authorList>
    </citation>
    <scope>NUCLEOTIDE SEQUENCE [LARGE SCALE GENOMIC DNA]</scope>
    <source>
        <strain evidence="2 3">NMSW16</strain>
    </source>
</reference>
<keyword evidence="3" id="KW-1185">Reference proteome</keyword>
<keyword evidence="1" id="KW-1133">Transmembrane helix</keyword>
<dbReference type="RefSeq" id="WP_106102306.1">
    <property type="nucleotide sequence ID" value="NZ_PVRR01000005.1"/>
</dbReference>
<evidence type="ECO:0000256" key="1">
    <source>
        <dbReference type="SAM" id="Phobius"/>
    </source>
</evidence>
<feature type="transmembrane region" description="Helical" evidence="1">
    <location>
        <begin position="360"/>
        <end position="382"/>
    </location>
</feature>
<keyword evidence="1" id="KW-0812">Transmembrane</keyword>
<name>A0ABX5DPJ9_9BACI</name>
<feature type="transmembrane region" description="Helical" evidence="1">
    <location>
        <begin position="241"/>
        <end position="265"/>
    </location>
</feature>
<evidence type="ECO:0000313" key="2">
    <source>
        <dbReference type="EMBL" id="PRT38299.1"/>
    </source>
</evidence>
<comment type="caution">
    <text evidence="2">The sequence shown here is derived from an EMBL/GenBank/DDBJ whole genome shotgun (WGS) entry which is preliminary data.</text>
</comment>
<protein>
    <submittedName>
        <fullName evidence="2">Uncharacterized protein</fullName>
    </submittedName>
</protein>
<accession>A0ABX5DPJ9</accession>
<dbReference type="EMBL" id="PVRR01000005">
    <property type="protein sequence ID" value="PRT38299.1"/>
    <property type="molecule type" value="Genomic_DNA"/>
</dbReference>
<organism evidence="2 3">
    <name type="scientific">Bacillus wiedmannii</name>
    <dbReference type="NCBI Taxonomy" id="1890302"/>
    <lineage>
        <taxon>Bacteria</taxon>
        <taxon>Bacillati</taxon>
        <taxon>Bacillota</taxon>
        <taxon>Bacilli</taxon>
        <taxon>Bacillales</taxon>
        <taxon>Bacillaceae</taxon>
        <taxon>Bacillus</taxon>
        <taxon>Bacillus cereus group</taxon>
    </lineage>
</organism>
<feature type="transmembrane region" description="Helical" evidence="1">
    <location>
        <begin position="292"/>
        <end position="311"/>
    </location>
</feature>
<feature type="transmembrane region" description="Helical" evidence="1">
    <location>
        <begin position="7"/>
        <end position="25"/>
    </location>
</feature>
<evidence type="ECO:0000313" key="3">
    <source>
        <dbReference type="Proteomes" id="UP000239236"/>
    </source>
</evidence>
<feature type="transmembrane region" description="Helical" evidence="1">
    <location>
        <begin position="195"/>
        <end position="216"/>
    </location>
</feature>
<gene>
    <name evidence="2" type="ORF">C6357_21465</name>
</gene>
<feature type="transmembrane region" description="Helical" evidence="1">
    <location>
        <begin position="37"/>
        <end position="56"/>
    </location>
</feature>
<keyword evidence="1" id="KW-0472">Membrane</keyword>
<sequence length="399" mass="46901">MNNNNRLWLIKTMLILIVILTFVGIDYEKILKHFSLSLLSMILIGYTISFIEAYILHFNIYQKIISSSDNKEKEGINKIFKYIGEYWSETVVIRQRESENQNRVNRHKKKSWIKQIKNITYIIFSPDYFFADVFKYKVKNKKYNEDCELKSNDLASKHSYGDKEIKCKYDKDSGKYACEEHQEKKRVKSFVIRSNWINVIFACIITVFTLLISKFFHEANLILLQSKPEILKTIIIHKDILVEYCFTFVLIKLFSRAIEVGLAFYKDVVRTKMNTKLAIGERSTNLKRGHRISLAVHSYLEFILLFSVLYYLKSNDISNILVSNTDSPFNYLDYILYSASVAAFNVSFDMQNLTTLGKLLHVLQVFLSVNLVVLSIATYLGYEDKMNKYEKEDWKKGER</sequence>
<proteinExistence type="predicted"/>
<feature type="transmembrane region" description="Helical" evidence="1">
    <location>
        <begin position="331"/>
        <end position="348"/>
    </location>
</feature>